<dbReference type="InterPro" id="IPR007110">
    <property type="entry name" value="Ig-like_dom"/>
</dbReference>
<dbReference type="InterPro" id="IPR003599">
    <property type="entry name" value="Ig_sub"/>
</dbReference>
<dbReference type="Pfam" id="PF07686">
    <property type="entry name" value="V-set"/>
    <property type="match status" value="1"/>
</dbReference>
<dbReference type="OMA" id="NNRRWRC"/>
<protein>
    <submittedName>
        <fullName evidence="4">Si:ch73-34h11.1</fullName>
    </submittedName>
</protein>
<proteinExistence type="predicted"/>
<name>A0A674AD93_SALTR</name>
<dbReference type="Proteomes" id="UP000472277">
    <property type="component" value="Chromosome 5"/>
</dbReference>
<keyword evidence="5" id="KW-1185">Reference proteome</keyword>
<dbReference type="InterPro" id="IPR013106">
    <property type="entry name" value="Ig_V-set"/>
</dbReference>
<dbReference type="SUPFAM" id="SSF48726">
    <property type="entry name" value="Immunoglobulin"/>
    <property type="match status" value="1"/>
</dbReference>
<dbReference type="FunCoup" id="A0A674AD93">
    <property type="interactions" value="5"/>
</dbReference>
<evidence type="ECO:0000313" key="5">
    <source>
        <dbReference type="Proteomes" id="UP000472277"/>
    </source>
</evidence>
<evidence type="ECO:0000256" key="2">
    <source>
        <dbReference type="SAM" id="Phobius"/>
    </source>
</evidence>
<sequence length="306" mass="33827">QCCEGRACQNKRGSHIIFFFLTKGYQGSHSLYSSVGDDVSLPCTNVVHPDCSSTVWLFSRTESHSATEKVFQGKIQNEGSERLGVGSDCSLRVRNVGAEDTGVYVCRQYLTDGRAHLGEDTTVYLSVLTISMSTPETDLKHPRNVTFRCSLLTYGGPVTCDSFVRDIVSVSWVNETGGELQGDSRYQVTRVSGCDITLTVKLWRKDKNRKWWCQLTEGTRKTFVYLTSKVSGETMDPVGTIITAPQQPIDGQSPPKPSHSGTDNINELPISRIVLCVALPLMVIVYAVYTTRRNRPLAEVSSGIEL</sequence>
<dbReference type="GO" id="GO:0009897">
    <property type="term" value="C:external side of plasma membrane"/>
    <property type="evidence" value="ECO:0007669"/>
    <property type="project" value="TreeGrafter"/>
</dbReference>
<dbReference type="AlphaFoldDB" id="A0A674AD93"/>
<reference evidence="4" key="2">
    <citation type="submission" date="2025-09" db="UniProtKB">
        <authorList>
            <consortium name="Ensembl"/>
        </authorList>
    </citation>
    <scope>IDENTIFICATION</scope>
</reference>
<dbReference type="InterPro" id="IPR013783">
    <property type="entry name" value="Ig-like_fold"/>
</dbReference>
<dbReference type="PANTHER" id="PTHR11422">
    <property type="entry name" value="T-CELL SURFACE GLYCOPROTEIN CD4"/>
    <property type="match status" value="1"/>
</dbReference>
<evidence type="ECO:0000256" key="1">
    <source>
        <dbReference type="SAM" id="MobiDB-lite"/>
    </source>
</evidence>
<dbReference type="GO" id="GO:0042289">
    <property type="term" value="F:MHC class II protein binding"/>
    <property type="evidence" value="ECO:0007669"/>
    <property type="project" value="TreeGrafter"/>
</dbReference>
<feature type="transmembrane region" description="Helical" evidence="2">
    <location>
        <begin position="270"/>
        <end position="289"/>
    </location>
</feature>
<feature type="region of interest" description="Disordered" evidence="1">
    <location>
        <begin position="243"/>
        <end position="263"/>
    </location>
</feature>
<feature type="domain" description="Ig-like" evidence="3">
    <location>
        <begin position="36"/>
        <end position="107"/>
    </location>
</feature>
<evidence type="ECO:0000313" key="4">
    <source>
        <dbReference type="Ensembl" id="ENSSTUP00000057035.1"/>
    </source>
</evidence>
<accession>A0A674AD93</accession>
<organism evidence="4 5">
    <name type="scientific">Salmo trutta</name>
    <name type="common">Brown trout</name>
    <dbReference type="NCBI Taxonomy" id="8032"/>
    <lineage>
        <taxon>Eukaryota</taxon>
        <taxon>Metazoa</taxon>
        <taxon>Chordata</taxon>
        <taxon>Craniata</taxon>
        <taxon>Vertebrata</taxon>
        <taxon>Euteleostomi</taxon>
        <taxon>Actinopterygii</taxon>
        <taxon>Neopterygii</taxon>
        <taxon>Teleostei</taxon>
        <taxon>Protacanthopterygii</taxon>
        <taxon>Salmoniformes</taxon>
        <taxon>Salmonidae</taxon>
        <taxon>Salmoninae</taxon>
        <taxon>Salmo</taxon>
    </lineage>
</organism>
<reference evidence="4" key="1">
    <citation type="submission" date="2025-08" db="UniProtKB">
        <authorList>
            <consortium name="Ensembl"/>
        </authorList>
    </citation>
    <scope>IDENTIFICATION</scope>
</reference>
<keyword evidence="2" id="KW-1133">Transmembrane helix</keyword>
<evidence type="ECO:0000259" key="3">
    <source>
        <dbReference type="PROSITE" id="PS50835"/>
    </source>
</evidence>
<keyword evidence="2" id="KW-0472">Membrane</keyword>
<dbReference type="Gene3D" id="2.60.40.10">
    <property type="entry name" value="Immunoglobulins"/>
    <property type="match status" value="1"/>
</dbReference>
<dbReference type="GO" id="GO:0035723">
    <property type="term" value="P:interleukin-15-mediated signaling pathway"/>
    <property type="evidence" value="ECO:0007669"/>
    <property type="project" value="TreeGrafter"/>
</dbReference>
<dbReference type="PROSITE" id="PS50835">
    <property type="entry name" value="IG_LIKE"/>
    <property type="match status" value="1"/>
</dbReference>
<dbReference type="InParanoid" id="A0A674AD93"/>
<dbReference type="GO" id="GO:1990782">
    <property type="term" value="F:protein tyrosine kinase binding"/>
    <property type="evidence" value="ECO:0007669"/>
    <property type="project" value="TreeGrafter"/>
</dbReference>
<dbReference type="InterPro" id="IPR036179">
    <property type="entry name" value="Ig-like_dom_sf"/>
</dbReference>
<dbReference type="Ensembl" id="ENSSTUT00000059780.1">
    <property type="protein sequence ID" value="ENSSTUP00000057035.1"/>
    <property type="gene ID" value="ENSSTUG00000024348.1"/>
</dbReference>
<dbReference type="SMART" id="SM00409">
    <property type="entry name" value="IG"/>
    <property type="match status" value="1"/>
</dbReference>
<dbReference type="PANTHER" id="PTHR11422:SF5">
    <property type="entry name" value="DIVERSE IMMUNOGLOBULIN DOMAIN-CONTAINING PROTEIN 1.1 ISOFORM X1-RELATED"/>
    <property type="match status" value="1"/>
</dbReference>
<keyword evidence="2" id="KW-0812">Transmembrane</keyword>
<dbReference type="GO" id="GO:0045121">
    <property type="term" value="C:membrane raft"/>
    <property type="evidence" value="ECO:0007669"/>
    <property type="project" value="TreeGrafter"/>
</dbReference>
<dbReference type="GO" id="GO:0070374">
    <property type="term" value="P:positive regulation of ERK1 and ERK2 cascade"/>
    <property type="evidence" value="ECO:0007669"/>
    <property type="project" value="TreeGrafter"/>
</dbReference>
<dbReference type="GO" id="GO:0042110">
    <property type="term" value="P:T cell activation"/>
    <property type="evidence" value="ECO:0007669"/>
    <property type="project" value="TreeGrafter"/>
</dbReference>
<dbReference type="GeneTree" id="ENSGT00390000001745"/>